<dbReference type="EMBL" id="OZ034819">
    <property type="protein sequence ID" value="CAL1396257.1"/>
    <property type="molecule type" value="Genomic_DNA"/>
</dbReference>
<dbReference type="Proteomes" id="UP001497516">
    <property type="component" value="Chromosome 6"/>
</dbReference>
<sequence length="228" mass="25407">MLFVPTKPQRRARGAGRRERRTTRPGDRRRGRSRWRRGSWRSGRCRAKTRRARRPLSRQERRPQLAVDVARRASGRRSPTSGLCDGGVQGTAALGSPPIRLVGRVRKEEVGESTNEEAEQRKNPPVVELKKEGGGTTAWVAKPPFFVRGRVEEQGQDHMGRANAVAKWAERPEKMGSKEGISGGPSWKLMSGYQFGKDSPEPGSSYGPRIKNRGPSLHGRVRAKVVTI</sequence>
<accession>A0AAV2FEB0</accession>
<feature type="region of interest" description="Disordered" evidence="1">
    <location>
        <begin position="1"/>
        <end position="95"/>
    </location>
</feature>
<feature type="compositionally biased region" description="Basic residues" evidence="1">
    <location>
        <begin position="8"/>
        <end position="21"/>
    </location>
</feature>
<keyword evidence="3" id="KW-1185">Reference proteome</keyword>
<protein>
    <submittedName>
        <fullName evidence="2">Uncharacterized protein</fullName>
    </submittedName>
</protein>
<name>A0AAV2FEB0_9ROSI</name>
<feature type="compositionally biased region" description="Basic and acidic residues" evidence="1">
    <location>
        <begin position="168"/>
        <end position="177"/>
    </location>
</feature>
<evidence type="ECO:0000313" key="2">
    <source>
        <dbReference type="EMBL" id="CAL1396257.1"/>
    </source>
</evidence>
<feature type="region of interest" description="Disordered" evidence="1">
    <location>
        <begin position="108"/>
        <end position="130"/>
    </location>
</feature>
<evidence type="ECO:0000313" key="3">
    <source>
        <dbReference type="Proteomes" id="UP001497516"/>
    </source>
</evidence>
<organism evidence="2 3">
    <name type="scientific">Linum trigynum</name>
    <dbReference type="NCBI Taxonomy" id="586398"/>
    <lineage>
        <taxon>Eukaryota</taxon>
        <taxon>Viridiplantae</taxon>
        <taxon>Streptophyta</taxon>
        <taxon>Embryophyta</taxon>
        <taxon>Tracheophyta</taxon>
        <taxon>Spermatophyta</taxon>
        <taxon>Magnoliopsida</taxon>
        <taxon>eudicotyledons</taxon>
        <taxon>Gunneridae</taxon>
        <taxon>Pentapetalae</taxon>
        <taxon>rosids</taxon>
        <taxon>fabids</taxon>
        <taxon>Malpighiales</taxon>
        <taxon>Linaceae</taxon>
        <taxon>Linum</taxon>
    </lineage>
</organism>
<feature type="region of interest" description="Disordered" evidence="1">
    <location>
        <begin position="157"/>
        <end position="220"/>
    </location>
</feature>
<feature type="compositionally biased region" description="Basic and acidic residues" evidence="1">
    <location>
        <begin position="118"/>
        <end position="130"/>
    </location>
</feature>
<dbReference type="AlphaFoldDB" id="A0AAV2FEB0"/>
<evidence type="ECO:0000256" key="1">
    <source>
        <dbReference type="SAM" id="MobiDB-lite"/>
    </source>
</evidence>
<feature type="compositionally biased region" description="Basic residues" evidence="1">
    <location>
        <begin position="29"/>
        <end position="56"/>
    </location>
</feature>
<gene>
    <name evidence="2" type="ORF">LTRI10_LOCUS36637</name>
</gene>
<proteinExistence type="predicted"/>
<reference evidence="2 3" key="1">
    <citation type="submission" date="2024-04" db="EMBL/GenBank/DDBJ databases">
        <authorList>
            <person name="Fracassetti M."/>
        </authorList>
    </citation>
    <scope>NUCLEOTIDE SEQUENCE [LARGE SCALE GENOMIC DNA]</scope>
</reference>